<proteinExistence type="predicted"/>
<evidence type="ECO:0000313" key="3">
    <source>
        <dbReference type="Proteomes" id="UP001428290"/>
    </source>
</evidence>
<name>A0ABP9WUB0_9CHLR</name>
<dbReference type="Proteomes" id="UP001428290">
    <property type="component" value="Unassembled WGS sequence"/>
</dbReference>
<accession>A0ABP9WUB0</accession>
<protein>
    <recommendedName>
        <fullName evidence="4">YacP-like NYN domain protein</fullName>
    </recommendedName>
</protein>
<gene>
    <name evidence="2" type="ORF">Hgul01_00568</name>
</gene>
<comment type="caution">
    <text evidence="2">The sequence shown here is derived from an EMBL/GenBank/DDBJ whole genome shotgun (WGS) entry which is preliminary data.</text>
</comment>
<dbReference type="Pfam" id="PF05991">
    <property type="entry name" value="NYN_YacP"/>
    <property type="match status" value="1"/>
</dbReference>
<reference evidence="2 3" key="1">
    <citation type="submission" date="2024-02" db="EMBL/GenBank/DDBJ databases">
        <title>Herpetosiphon gulosus NBRC 112829.</title>
        <authorList>
            <person name="Ichikawa N."/>
            <person name="Katano-Makiyama Y."/>
            <person name="Hidaka K."/>
        </authorList>
    </citation>
    <scope>NUCLEOTIDE SEQUENCE [LARGE SCALE GENOMIC DNA]</scope>
    <source>
        <strain evidence="2 3">NBRC 112829</strain>
    </source>
</reference>
<evidence type="ECO:0000313" key="2">
    <source>
        <dbReference type="EMBL" id="GAA5526788.1"/>
    </source>
</evidence>
<keyword evidence="3" id="KW-1185">Reference proteome</keyword>
<organism evidence="2 3">
    <name type="scientific">Herpetosiphon gulosus</name>
    <dbReference type="NCBI Taxonomy" id="1973496"/>
    <lineage>
        <taxon>Bacteria</taxon>
        <taxon>Bacillati</taxon>
        <taxon>Chloroflexota</taxon>
        <taxon>Chloroflexia</taxon>
        <taxon>Herpetosiphonales</taxon>
        <taxon>Herpetosiphonaceae</taxon>
        <taxon>Herpetosiphon</taxon>
    </lineage>
</organism>
<feature type="compositionally biased region" description="Polar residues" evidence="1">
    <location>
        <begin position="173"/>
        <end position="182"/>
    </location>
</feature>
<feature type="compositionally biased region" description="Basic and acidic residues" evidence="1">
    <location>
        <begin position="208"/>
        <end position="224"/>
    </location>
</feature>
<evidence type="ECO:0008006" key="4">
    <source>
        <dbReference type="Google" id="ProtNLM"/>
    </source>
</evidence>
<evidence type="ECO:0000256" key="1">
    <source>
        <dbReference type="SAM" id="MobiDB-lite"/>
    </source>
</evidence>
<dbReference type="RefSeq" id="WP_345720425.1">
    <property type="nucleotide sequence ID" value="NZ_BAABRU010000002.1"/>
</dbReference>
<dbReference type="EMBL" id="BAABRU010000002">
    <property type="protein sequence ID" value="GAA5526788.1"/>
    <property type="molecule type" value="Genomic_DNA"/>
</dbReference>
<dbReference type="InterPro" id="IPR010298">
    <property type="entry name" value="YacP-like"/>
</dbReference>
<feature type="region of interest" description="Disordered" evidence="1">
    <location>
        <begin position="161"/>
        <end position="254"/>
    </location>
</feature>
<sequence length="265" mass="29352">MPYLIDGHNLIGQLATIRLNDPDDEAKLVQLLQRFAITRKVSVSVVFDRGQYTQGSLGGGGVSVRFARSPSDADEIIKAQLVRLSRPSEWVLVSSDRAITSVADAVGARVITARDFAALLESMGAADPNAPTHQEMHAHVRQDQLPEWLDFFGIDQASAESKVDLTRKPKPNQPTQQRSATQAKRRSPQAAKPIVVPQPPERWQLPPRRKDQPDPIPRDADGRPRLSRGGKNPQASTGERLHKPPPPVHPDEIDEWLEFFGADEQ</sequence>